<feature type="chain" id="PRO_5016834562" evidence="4">
    <location>
        <begin position="24"/>
        <end position="351"/>
    </location>
</feature>
<name>A0A366E9Z1_9HYPH</name>
<evidence type="ECO:0000256" key="3">
    <source>
        <dbReference type="ARBA" id="ARBA00023098"/>
    </source>
</evidence>
<feature type="domain" description="AB hydrolase-1" evidence="5">
    <location>
        <begin position="87"/>
        <end position="182"/>
    </location>
</feature>
<proteinExistence type="predicted"/>
<dbReference type="EMBL" id="QNRH01000001">
    <property type="protein sequence ID" value="RBO99142.1"/>
    <property type="molecule type" value="Genomic_DNA"/>
</dbReference>
<evidence type="ECO:0000256" key="1">
    <source>
        <dbReference type="ARBA" id="ARBA00022801"/>
    </source>
</evidence>
<reference evidence="6 7" key="1">
    <citation type="submission" date="2018-06" db="EMBL/GenBank/DDBJ databases">
        <title>Genomic Encyclopedia of Type Strains, Phase IV (KMG-IV): sequencing the most valuable type-strain genomes for metagenomic binning, comparative biology and taxonomic classification.</title>
        <authorList>
            <person name="Goeker M."/>
        </authorList>
    </citation>
    <scope>NUCLEOTIDE SEQUENCE [LARGE SCALE GENOMIC DNA]</scope>
    <source>
        <strain evidence="6 7">DSM 25619</strain>
    </source>
</reference>
<evidence type="ECO:0000313" key="7">
    <source>
        <dbReference type="Proteomes" id="UP000252893"/>
    </source>
</evidence>
<dbReference type="InterPro" id="IPR000073">
    <property type="entry name" value="AB_hydrolase_1"/>
</dbReference>
<dbReference type="Proteomes" id="UP000252893">
    <property type="component" value="Unassembled WGS sequence"/>
</dbReference>
<organism evidence="6 7">
    <name type="scientific">Pseudochrobactrum asaccharolyticum</name>
    <dbReference type="NCBI Taxonomy" id="354351"/>
    <lineage>
        <taxon>Bacteria</taxon>
        <taxon>Pseudomonadati</taxon>
        <taxon>Pseudomonadota</taxon>
        <taxon>Alphaproteobacteria</taxon>
        <taxon>Hyphomicrobiales</taxon>
        <taxon>Brucellaceae</taxon>
        <taxon>Pseudochrobactrum</taxon>
    </lineage>
</organism>
<dbReference type="InterPro" id="IPR016986">
    <property type="entry name" value="UCP031982_abhydr"/>
</dbReference>
<evidence type="ECO:0000313" key="6">
    <source>
        <dbReference type="EMBL" id="RBO99142.1"/>
    </source>
</evidence>
<dbReference type="Gene3D" id="3.40.50.1820">
    <property type="entry name" value="alpha/beta hydrolase"/>
    <property type="match status" value="1"/>
</dbReference>
<dbReference type="PANTHER" id="PTHR10272">
    <property type="entry name" value="PLATELET-ACTIVATING FACTOR ACETYLHYDROLASE"/>
    <property type="match status" value="1"/>
</dbReference>
<dbReference type="PIRSF" id="PIRSF031982">
    <property type="entry name" value="UCP031982_abhydr"/>
    <property type="match status" value="1"/>
</dbReference>
<feature type="signal peptide" evidence="4">
    <location>
        <begin position="1"/>
        <end position="23"/>
    </location>
</feature>
<keyword evidence="4" id="KW-0732">Signal</keyword>
<dbReference type="AlphaFoldDB" id="A0A366E9Z1"/>
<dbReference type="PANTHER" id="PTHR10272:SF0">
    <property type="entry name" value="PLATELET-ACTIVATING FACTOR ACETYLHYDROLASE"/>
    <property type="match status" value="1"/>
</dbReference>
<dbReference type="RefSeq" id="WP_245416426.1">
    <property type="nucleotide sequence ID" value="NZ_JBHEEG010000005.1"/>
</dbReference>
<dbReference type="Pfam" id="PF12697">
    <property type="entry name" value="Abhydrolase_6"/>
    <property type="match status" value="1"/>
</dbReference>
<gene>
    <name evidence="6" type="ORF">DFR47_101753</name>
</gene>
<evidence type="ECO:0000259" key="5">
    <source>
        <dbReference type="Pfam" id="PF12697"/>
    </source>
</evidence>
<keyword evidence="1 6" id="KW-0378">Hydrolase</keyword>
<evidence type="ECO:0000256" key="4">
    <source>
        <dbReference type="SAM" id="SignalP"/>
    </source>
</evidence>
<accession>A0A366E9Z1</accession>
<dbReference type="GO" id="GO:0016042">
    <property type="term" value="P:lipid catabolic process"/>
    <property type="evidence" value="ECO:0007669"/>
    <property type="project" value="UniProtKB-KW"/>
</dbReference>
<dbReference type="SUPFAM" id="SSF53474">
    <property type="entry name" value="alpha/beta-Hydrolases"/>
    <property type="match status" value="1"/>
</dbReference>
<comment type="caution">
    <text evidence="6">The sequence shown here is derived from an EMBL/GenBank/DDBJ whole genome shotgun (WGS) entry which is preliminary data.</text>
</comment>
<keyword evidence="3" id="KW-0443">Lipid metabolism</keyword>
<dbReference type="InterPro" id="IPR029058">
    <property type="entry name" value="AB_hydrolase_fold"/>
</dbReference>
<keyword evidence="2" id="KW-0442">Lipid degradation</keyword>
<evidence type="ECO:0000256" key="2">
    <source>
        <dbReference type="ARBA" id="ARBA00022963"/>
    </source>
</evidence>
<dbReference type="GO" id="GO:0003847">
    <property type="term" value="F:1-alkyl-2-acetylglycerophosphocholine esterase activity"/>
    <property type="evidence" value="ECO:0007669"/>
    <property type="project" value="TreeGrafter"/>
</dbReference>
<keyword evidence="7" id="KW-1185">Reference proteome</keyword>
<protein>
    <submittedName>
        <fullName evidence="6">Putative dienelactone hydrolase</fullName>
    </submittedName>
</protein>
<sequence>MMKQTMAALAAGLSILMLTGSFAAVAEQVGFRQTELTDKSGNRDLKVALWYPTSDTKPVVMIGENPAFIGIEAIKDAAPDKNAHPLVVLSHGYGGSWRNLNWLAGELVGQGYIVAAPDHPGTTTFNRDKEQAAKLWERPHDLSRVIDAVSSDSALAGRVESKRIAAIGHSLGGWSVVALAGAQFDRERFEKDCKDNPNPRTCGLADELINPQGDVAAEKLKTMKADPRVGAIVSLDLGLARGFTPESLNSISVPALIFGAGVDIGDLPAKMESGYIAENMPDKATQYIEIADAAHFSFMQNCKAGAVEMIEAEMPGDGIVCKDGGGRSREAIHRKVADKIIAFLAKSIPAQ</sequence>